<organism evidence="1 2">
    <name type="scientific">Exophiala sideris</name>
    <dbReference type="NCBI Taxonomy" id="1016849"/>
    <lineage>
        <taxon>Eukaryota</taxon>
        <taxon>Fungi</taxon>
        <taxon>Dikarya</taxon>
        <taxon>Ascomycota</taxon>
        <taxon>Pezizomycotina</taxon>
        <taxon>Eurotiomycetes</taxon>
        <taxon>Chaetothyriomycetidae</taxon>
        <taxon>Chaetothyriales</taxon>
        <taxon>Herpotrichiellaceae</taxon>
        <taxon>Exophiala</taxon>
    </lineage>
</organism>
<reference evidence="1 2" key="1">
    <citation type="submission" date="2023-08" db="EMBL/GenBank/DDBJ databases">
        <title>Black Yeasts Isolated from many extreme environments.</title>
        <authorList>
            <person name="Coleine C."/>
            <person name="Stajich J.E."/>
            <person name="Selbmann L."/>
        </authorList>
    </citation>
    <scope>NUCLEOTIDE SEQUENCE [LARGE SCALE GENOMIC DNA]</scope>
    <source>
        <strain evidence="1 2">CCFEE 6328</strain>
    </source>
</reference>
<name>A0ABR0JH60_9EURO</name>
<evidence type="ECO:0000313" key="1">
    <source>
        <dbReference type="EMBL" id="KAK5063944.1"/>
    </source>
</evidence>
<dbReference type="Proteomes" id="UP001345691">
    <property type="component" value="Unassembled WGS sequence"/>
</dbReference>
<dbReference type="EMBL" id="JAVRRF010000006">
    <property type="protein sequence ID" value="KAK5063944.1"/>
    <property type="molecule type" value="Genomic_DNA"/>
</dbReference>
<proteinExistence type="predicted"/>
<evidence type="ECO:0000313" key="2">
    <source>
        <dbReference type="Proteomes" id="UP001345691"/>
    </source>
</evidence>
<protein>
    <submittedName>
        <fullName evidence="1">Uncharacterized protein</fullName>
    </submittedName>
</protein>
<comment type="caution">
    <text evidence="1">The sequence shown here is derived from an EMBL/GenBank/DDBJ whole genome shotgun (WGS) entry which is preliminary data.</text>
</comment>
<sequence length="108" mass="11311">MSAAILLLKGVRAAKVPIGYAKGLPIGPDKEPRTHILSSGFFPSVTSQLLGNHNGVEETIGRKYVFSKNGSAAAVIARKQDDVDLATGDVGTVTRNHEVLTTEGAPTL</sequence>
<accession>A0ABR0JH60</accession>
<gene>
    <name evidence="1" type="ORF">LTR69_003711</name>
</gene>
<keyword evidence="2" id="KW-1185">Reference proteome</keyword>